<reference evidence="2 3" key="1">
    <citation type="journal article" date="2015" name="Mol. Biochem. Parasitol.">
        <title>Identification of polymorphic genes for use in assemblage B genotyping assays through comparative genomics of multiple assemblage B Giardia duodenalis isolates.</title>
        <authorList>
            <person name="Wielinga C."/>
            <person name="Thompson R.C."/>
            <person name="Monis P."/>
            <person name="Ryan U."/>
        </authorList>
    </citation>
    <scope>NUCLEOTIDE SEQUENCE [LARGE SCALE GENOMIC DNA]</scope>
    <source>
        <strain evidence="2 3">BAH15c1</strain>
    </source>
</reference>
<comment type="caution">
    <text evidence="2">The sequence shown here is derived from an EMBL/GenBank/DDBJ whole genome shotgun (WGS) entry which is preliminary data.</text>
</comment>
<evidence type="ECO:0000313" key="3">
    <source>
        <dbReference type="Proteomes" id="UP000070089"/>
    </source>
</evidence>
<feature type="domain" description="PPi-type phosphoenolpyruvate carboxykinase lobe 2" evidence="1">
    <location>
        <begin position="648"/>
        <end position="759"/>
    </location>
</feature>
<dbReference type="VEuPathDB" id="GiardiaDB:QR46_1207"/>
<name>A0A132NXJ2_GIAIN</name>
<sequence>MTSPPLLAETILQCSNPEQEMFRSLNVDMSDRNDEITNKLVLREYINMKLQTLGYEPIPSLESLVLTATGSAGSQNASQPNTPGPAHCFQAYSKTNVESGVTSAQHEVVTVSSIARDLLRSLRIADIALADHPSPVDMRIQEFINQNLKVFPDLSADEVATLNLPPKANCFSMDRCGISFELSTPFDSNYYKASGTEAVHLPQGLLANPESDKRTTVGTFHVAEGHLPIPQDKLAVPTRTFIHLLSHALHPPKETMELPFTGTLPAEKRCRCWCSAYLTPVVQPGVSADFPQKHMEVRFFVPGAYVSNLAFVEYIFGNAGDPSLPENDLWLKPDRNIGVTSCIIIAPHLRKLRKKDLGLPNVADATDRQKRDGMCWTSEDELYNGGKAFKICYRSKEGVSITLVADTYYGYSKKEIKTQISYAANVRGNAEEEHSGGCLAFPVMSWGRNFRADDKRIGLVSRPDDHSNPARLVRENSCLTLGLPTTCHTFDEMRKLLAPSPASLFLALTSQNSVEHDGHSRKSVPAHVKPVATYNKTRGVLIDIRYPDDIIYVPETMSIDLATRHISWVHPESGEQITETILANVDYILPNGYRVRLIRHPISHTWMIKGTSAESICNFHKPFTVSGGGKSEISKSVLDAITSGTFYVKNFDDLKTQVDEVFNYDFPKRFRDGNIKPTSRHILSEDRTLGSVIKLLTVDYDIYTDEYNEWLEKLHNEMPDVIGFIFILKALYRPSWGDYNSWKTRFRVDKMNGSTGHTIIYQDAPLAVNYLRVGSEKDEKGMWRWRNYRLRADYYPSQKIQTEDDITASTVVRNRDLYDMEMSGNSNLMGSHCGLPIPGGEGDTSEKSYKFVSNCEYRFFQRPDDCVHPGADKQCETDLSRCKGRTFITNFQKITRSECKAMAADVMSLEKYTQPVQQLIRDFAAGVYPHEEYCVISSLPRITGTKPDGTPIRSANVRYLQDRPEWYEPYKREKYSSEISLRLARGIALEKPVLLPVSLVVPGRRLNPRDGDIRPLAVFNPMHYQELPELFMDLIPCITGKSPSTTGAGVEGALTKGPFNSILPIVDLNNCFLSLVLTGTPCFSTAAGYIGHKFKIDHDISLIIPEVLSRMSVEERTPEYLISHKFMEKIDDFEHNGKHIPASILGYRITWSFVKTFFARVFDSVHSLFTEEHLKPELQDMDAFADGVMNIHESQLRVIDNYFADGSVNEAIPPLKYLLHICKYGEYKGLNLHSPEFRKMFTRDYVLSSDWYQRRLVVKQSLDLKLLEKNIKYVFSFSKNEAIAEEASRRGLCVDRVLAESLALKSYIGSNKYLSDLVGTIGVQVWGDDE</sequence>
<evidence type="ECO:0000313" key="2">
    <source>
        <dbReference type="EMBL" id="KWX14780.1"/>
    </source>
</evidence>
<organism evidence="2 3">
    <name type="scientific">Giardia duodenalis assemblage B</name>
    <dbReference type="NCBI Taxonomy" id="1394984"/>
    <lineage>
        <taxon>Eukaryota</taxon>
        <taxon>Metamonada</taxon>
        <taxon>Diplomonadida</taxon>
        <taxon>Hexamitidae</taxon>
        <taxon>Giardiinae</taxon>
        <taxon>Giardia</taxon>
    </lineage>
</organism>
<gene>
    <name evidence="2" type="ORF">QR46_1207</name>
</gene>
<proteinExistence type="predicted"/>
<accession>A0A132NXJ2</accession>
<dbReference type="Proteomes" id="UP000070089">
    <property type="component" value="Unassembled WGS sequence"/>
</dbReference>
<dbReference type="Pfam" id="PF26300">
    <property type="entry name" value="PEPCK_PPi_lobe_2"/>
    <property type="match status" value="1"/>
</dbReference>
<dbReference type="InterPro" id="IPR058710">
    <property type="entry name" value="PEPCK_lobe_2"/>
</dbReference>
<evidence type="ECO:0000259" key="1">
    <source>
        <dbReference type="Pfam" id="PF26300"/>
    </source>
</evidence>
<dbReference type="OrthoDB" id="10248819at2759"/>
<protein>
    <recommendedName>
        <fullName evidence="1">PPi-type phosphoenolpyruvate carboxykinase lobe 2 domain-containing protein</fullName>
    </recommendedName>
</protein>
<dbReference type="EMBL" id="JXTI01000023">
    <property type="protein sequence ID" value="KWX14780.1"/>
    <property type="molecule type" value="Genomic_DNA"/>
</dbReference>